<organism evidence="4 5">
    <name type="scientific">Stutzerimonas stutzeri</name>
    <name type="common">Pseudomonas stutzeri</name>
    <dbReference type="NCBI Taxonomy" id="316"/>
    <lineage>
        <taxon>Bacteria</taxon>
        <taxon>Pseudomonadati</taxon>
        <taxon>Pseudomonadota</taxon>
        <taxon>Gammaproteobacteria</taxon>
        <taxon>Pseudomonadales</taxon>
        <taxon>Pseudomonadaceae</taxon>
        <taxon>Stutzerimonas</taxon>
    </lineage>
</organism>
<feature type="domain" description="DNA-binding transcriptional repressor CapW C-terminal dimerisation" evidence="2">
    <location>
        <begin position="210"/>
        <end position="279"/>
    </location>
</feature>
<evidence type="ECO:0000259" key="3">
    <source>
        <dbReference type="Pfam" id="PF26109"/>
    </source>
</evidence>
<dbReference type="Pfam" id="PF26109">
    <property type="entry name" value="WHD_BrxR"/>
    <property type="match status" value="1"/>
</dbReference>
<dbReference type="AlphaFoldDB" id="A0A2N8S094"/>
<feature type="domain" description="DNA-binding transcriptional repressor CapW winged helix-turn-helix" evidence="3">
    <location>
        <begin position="7"/>
        <end position="76"/>
    </location>
</feature>
<dbReference type="Proteomes" id="UP000235925">
    <property type="component" value="Unassembled WGS sequence"/>
</dbReference>
<feature type="domain" description="WYL" evidence="1">
    <location>
        <begin position="123"/>
        <end position="189"/>
    </location>
</feature>
<dbReference type="InterPro" id="IPR059020">
    <property type="entry name" value="CapW_CTD"/>
</dbReference>
<dbReference type="InterPro" id="IPR026881">
    <property type="entry name" value="WYL_dom"/>
</dbReference>
<dbReference type="InterPro" id="IPR059019">
    <property type="entry name" value="WHD_CapW"/>
</dbReference>
<evidence type="ECO:0000313" key="5">
    <source>
        <dbReference type="Proteomes" id="UP000235925"/>
    </source>
</evidence>
<evidence type="ECO:0000259" key="2">
    <source>
        <dbReference type="Pfam" id="PF26107"/>
    </source>
</evidence>
<dbReference type="EMBL" id="POUN01000004">
    <property type="protein sequence ID" value="PNF80032.1"/>
    <property type="molecule type" value="Genomic_DNA"/>
</dbReference>
<accession>A0A2N8S094</accession>
<sequence length="286" mass="32159">MGRVDSAQQRQSILELLLLWEGFLNRSRIAGLLGLGDIRASQLIQEFRDAHPLWMEWNTKSRSYHVTSAAYAHATSGGKARDRAESLAKYLSLVGLPYVAGEAVVDGPVCAAFPDLTTPEPSIFAALSHAIRNHAAVQITYRSMKEPVPHQRTITPHHLVRAGRRWHVRAYCSTRDDFRDYSLGRVVDVMPTGLRGERSEEDDAAWNAHVPVCLIAHPDLSREQEEVIRFEYFANTSARIVTCRGALVGYFIQDIRAAVDVTKQRPPDYQLTVSNVTEVKPWLFPI</sequence>
<proteinExistence type="predicted"/>
<evidence type="ECO:0000313" key="4">
    <source>
        <dbReference type="EMBL" id="PNF80032.1"/>
    </source>
</evidence>
<protein>
    <submittedName>
        <fullName evidence="4">Uncharacterized protein</fullName>
    </submittedName>
</protein>
<reference evidence="4 5" key="1">
    <citation type="submission" date="2018-01" db="EMBL/GenBank/DDBJ databases">
        <title>Denitrification phenotypes of diverse strains of Pseudomonas stutzeri.</title>
        <authorList>
            <person name="Milligan D.A."/>
            <person name="Bergaust L."/>
            <person name="Bakken L.R."/>
            <person name="Frostegard A."/>
        </authorList>
    </citation>
    <scope>NUCLEOTIDE SEQUENCE [LARGE SCALE GENOMIC DNA]</scope>
    <source>
        <strain evidence="4 5">KC</strain>
    </source>
</reference>
<evidence type="ECO:0000259" key="1">
    <source>
        <dbReference type="Pfam" id="PF13280"/>
    </source>
</evidence>
<dbReference type="InterPro" id="IPR051534">
    <property type="entry name" value="CBASS_pafABC_assoc_protein"/>
</dbReference>
<dbReference type="RefSeq" id="WP_102825918.1">
    <property type="nucleotide sequence ID" value="NZ_CP139348.1"/>
</dbReference>
<comment type="caution">
    <text evidence="4">The sequence shown here is derived from an EMBL/GenBank/DDBJ whole genome shotgun (WGS) entry which is preliminary data.</text>
</comment>
<dbReference type="Pfam" id="PF13280">
    <property type="entry name" value="WYL"/>
    <property type="match status" value="1"/>
</dbReference>
<dbReference type="OrthoDB" id="6400324at2"/>
<name>A0A2N8S094_STUST</name>
<dbReference type="PANTHER" id="PTHR34580:SF3">
    <property type="entry name" value="PROTEIN PAFB"/>
    <property type="match status" value="1"/>
</dbReference>
<dbReference type="Pfam" id="PF26107">
    <property type="entry name" value="BrxR_CTD"/>
    <property type="match status" value="1"/>
</dbReference>
<dbReference type="PROSITE" id="PS52050">
    <property type="entry name" value="WYL"/>
    <property type="match status" value="1"/>
</dbReference>
<gene>
    <name evidence="4" type="ORF">CXK92_15570</name>
</gene>
<dbReference type="PANTHER" id="PTHR34580">
    <property type="match status" value="1"/>
</dbReference>